<accession>A0A0Q1H5A9</accession>
<protein>
    <recommendedName>
        <fullName evidence="4">DUF4249 domain-containing protein</fullName>
    </recommendedName>
</protein>
<organism evidence="2 3">
    <name type="scientific">Flagellimonas eckloniae</name>
    <dbReference type="NCBI Taxonomy" id="346185"/>
    <lineage>
        <taxon>Bacteria</taxon>
        <taxon>Pseudomonadati</taxon>
        <taxon>Bacteroidota</taxon>
        <taxon>Flavobacteriia</taxon>
        <taxon>Flavobacteriales</taxon>
        <taxon>Flavobacteriaceae</taxon>
        <taxon>Flagellimonas</taxon>
    </lineage>
</organism>
<feature type="signal peptide" evidence="1">
    <location>
        <begin position="1"/>
        <end position="21"/>
    </location>
</feature>
<dbReference type="PATRIC" id="fig|1547436.3.peg.329"/>
<dbReference type="EMBL" id="LCTZ01000002">
    <property type="protein sequence ID" value="KQC28720.1"/>
    <property type="molecule type" value="Genomic_DNA"/>
</dbReference>
<dbReference type="OrthoDB" id="1430047at2"/>
<evidence type="ECO:0000256" key="1">
    <source>
        <dbReference type="SAM" id="SignalP"/>
    </source>
</evidence>
<evidence type="ECO:0008006" key="4">
    <source>
        <dbReference type="Google" id="ProtNLM"/>
    </source>
</evidence>
<evidence type="ECO:0000313" key="3">
    <source>
        <dbReference type="Proteomes" id="UP000050827"/>
    </source>
</evidence>
<dbReference type="Pfam" id="PF14054">
    <property type="entry name" value="DUF4249"/>
    <property type="match status" value="1"/>
</dbReference>
<proteinExistence type="predicted"/>
<dbReference type="AlphaFoldDB" id="A0A0Q1H5A9"/>
<gene>
    <name evidence="2" type="ORF">AAY42_01565</name>
</gene>
<evidence type="ECO:0000313" key="2">
    <source>
        <dbReference type="EMBL" id="KQC28720.1"/>
    </source>
</evidence>
<keyword evidence="1" id="KW-0732">Signal</keyword>
<name>A0A0Q1H5A9_9FLAO</name>
<keyword evidence="3" id="KW-1185">Reference proteome</keyword>
<dbReference type="STRING" id="346185.AAY42_01565"/>
<dbReference type="RefSeq" id="WP_055392256.1">
    <property type="nucleotide sequence ID" value="NZ_LCTZ01000002.1"/>
</dbReference>
<feature type="chain" id="PRO_5006190458" description="DUF4249 domain-containing protein" evidence="1">
    <location>
        <begin position="22"/>
        <end position="280"/>
    </location>
</feature>
<reference evidence="2 3" key="1">
    <citation type="submission" date="2015-04" db="EMBL/GenBank/DDBJ databases">
        <title>Complete genome of flavobacterium.</title>
        <authorList>
            <person name="Kwon Y.M."/>
            <person name="Kim S.-J."/>
        </authorList>
    </citation>
    <scope>NUCLEOTIDE SEQUENCE [LARGE SCALE GENOMIC DNA]</scope>
    <source>
        <strain evidence="2 3">DK169</strain>
    </source>
</reference>
<comment type="caution">
    <text evidence="2">The sequence shown here is derived from an EMBL/GenBank/DDBJ whole genome shotgun (WGS) entry which is preliminary data.</text>
</comment>
<sequence>MKSIYKILFSALLLICTSCTDVIDVDVPEGPIKLVIEASLDWEKGTAGNEQTIKLSTSTPFFDKDGNTSVTGAVVQVTNDNDGTVFIFEDQNDGTYDTSSFIPIIGNSYSLEVIYDGDQYAATETLFSVSDISSITQSTEDGDDEVLEVNVSFQDPAGVENYYFLRFQSRNDLLPELFYIKDEFIDGNEAPFYYEKIEDEEENIEEFKPGDIVDIALLGISEDYYNYLQLLVEQFEGAGDPFSPTPVALVGNCINLTDPDNAPYGYFRVTQKVQDSYTFE</sequence>
<dbReference type="Proteomes" id="UP000050827">
    <property type="component" value="Unassembled WGS sequence"/>
</dbReference>
<dbReference type="InterPro" id="IPR025345">
    <property type="entry name" value="DUF4249"/>
</dbReference>